<dbReference type="RefSeq" id="WP_188124215.1">
    <property type="nucleotide sequence ID" value="NZ_BOMP01000182.1"/>
</dbReference>
<dbReference type="AlphaFoldDB" id="A0A7W7HKQ2"/>
<dbReference type="Proteomes" id="UP000590511">
    <property type="component" value="Unassembled WGS sequence"/>
</dbReference>
<dbReference type="Proteomes" id="UP000631312">
    <property type="component" value="Unassembled WGS sequence"/>
</dbReference>
<proteinExistence type="predicted"/>
<sequence>MLVAIGTLPARDEQLVGVTVADLDRLDRIRSEVPSLANRRLWNGRTVPSRS</sequence>
<organism evidence="2 3">
    <name type="scientific">Actinoplanes lobatus</name>
    <dbReference type="NCBI Taxonomy" id="113568"/>
    <lineage>
        <taxon>Bacteria</taxon>
        <taxon>Bacillati</taxon>
        <taxon>Actinomycetota</taxon>
        <taxon>Actinomycetes</taxon>
        <taxon>Micromonosporales</taxon>
        <taxon>Micromonosporaceae</taxon>
        <taxon>Actinoplanes</taxon>
    </lineage>
</organism>
<name>A0A7W7HKQ2_9ACTN</name>
<keyword evidence="4" id="KW-1185">Reference proteome</keyword>
<dbReference type="EMBL" id="BOMP01000182">
    <property type="protein sequence ID" value="GIE46017.1"/>
    <property type="molecule type" value="Genomic_DNA"/>
</dbReference>
<evidence type="ECO:0000313" key="1">
    <source>
        <dbReference type="EMBL" id="GIE46017.1"/>
    </source>
</evidence>
<evidence type="ECO:0000313" key="2">
    <source>
        <dbReference type="EMBL" id="MBB4752331.1"/>
    </source>
</evidence>
<dbReference type="EMBL" id="JACHNC010000001">
    <property type="protein sequence ID" value="MBB4752331.1"/>
    <property type="molecule type" value="Genomic_DNA"/>
</dbReference>
<comment type="caution">
    <text evidence="2">The sequence shown here is derived from an EMBL/GenBank/DDBJ whole genome shotgun (WGS) entry which is preliminary data.</text>
</comment>
<gene>
    <name evidence="1" type="ORF">Alo02nite_89150</name>
    <name evidence="2" type="ORF">BJ964_006492</name>
</gene>
<protein>
    <submittedName>
        <fullName evidence="2">Uncharacterized protein</fullName>
    </submittedName>
</protein>
<accession>A0A7W7HKQ2</accession>
<evidence type="ECO:0000313" key="3">
    <source>
        <dbReference type="Proteomes" id="UP000590511"/>
    </source>
</evidence>
<reference evidence="1 4" key="2">
    <citation type="submission" date="2021-01" db="EMBL/GenBank/DDBJ databases">
        <title>Whole genome shotgun sequence of Actinoplanes lobatus NBRC 12513.</title>
        <authorList>
            <person name="Komaki H."/>
            <person name="Tamura T."/>
        </authorList>
    </citation>
    <scope>NUCLEOTIDE SEQUENCE [LARGE SCALE GENOMIC DNA]</scope>
    <source>
        <strain evidence="1 4">NBRC 12513</strain>
    </source>
</reference>
<evidence type="ECO:0000313" key="4">
    <source>
        <dbReference type="Proteomes" id="UP000631312"/>
    </source>
</evidence>
<reference evidence="2 3" key="1">
    <citation type="submission" date="2020-08" db="EMBL/GenBank/DDBJ databases">
        <title>Sequencing the genomes of 1000 actinobacteria strains.</title>
        <authorList>
            <person name="Klenk H.-P."/>
        </authorList>
    </citation>
    <scope>NUCLEOTIDE SEQUENCE [LARGE SCALE GENOMIC DNA]</scope>
    <source>
        <strain evidence="2 3">DSM 43150</strain>
    </source>
</reference>